<accession>A0A1Y0II77</accession>
<name>A0A1Y0II77_9GAMM</name>
<dbReference type="RefSeq" id="WP_087463836.1">
    <property type="nucleotide sequence ID" value="NZ_CP021425.1"/>
</dbReference>
<gene>
    <name evidence="1" type="ORF">OLMES_5149</name>
</gene>
<dbReference type="AlphaFoldDB" id="A0A1Y0II77"/>
<organism evidence="1 2">
    <name type="scientific">Oleiphilus messinensis</name>
    <dbReference type="NCBI Taxonomy" id="141451"/>
    <lineage>
        <taxon>Bacteria</taxon>
        <taxon>Pseudomonadati</taxon>
        <taxon>Pseudomonadota</taxon>
        <taxon>Gammaproteobacteria</taxon>
        <taxon>Oceanospirillales</taxon>
        <taxon>Oleiphilaceae</taxon>
        <taxon>Oleiphilus</taxon>
    </lineage>
</organism>
<dbReference type="Proteomes" id="UP000196027">
    <property type="component" value="Chromosome"/>
</dbReference>
<dbReference type="OrthoDB" id="6893178at2"/>
<evidence type="ECO:0000313" key="2">
    <source>
        <dbReference type="Proteomes" id="UP000196027"/>
    </source>
</evidence>
<dbReference type="KEGG" id="ome:OLMES_5149"/>
<dbReference type="EMBL" id="CP021425">
    <property type="protein sequence ID" value="ARU59133.1"/>
    <property type="molecule type" value="Genomic_DNA"/>
</dbReference>
<reference evidence="1 2" key="1">
    <citation type="submission" date="2017-05" db="EMBL/GenBank/DDBJ databases">
        <title>Genomic insights into alkan degradation activity of Oleiphilus messinensis.</title>
        <authorList>
            <person name="Kozyavkin S.A."/>
            <person name="Slesarev A.I."/>
            <person name="Golyshin P.N."/>
            <person name="Korzhenkov A."/>
            <person name="Golyshina O.N."/>
            <person name="Toshchakov S.V."/>
        </authorList>
    </citation>
    <scope>NUCLEOTIDE SEQUENCE [LARGE SCALE GENOMIC DNA]</scope>
    <source>
        <strain evidence="1 2">ME102</strain>
    </source>
</reference>
<evidence type="ECO:0000313" key="1">
    <source>
        <dbReference type="EMBL" id="ARU59133.1"/>
    </source>
</evidence>
<sequence length="255" mass="28813">MGRIKESIPNSAAIRSGVLGEVLVKHTRERVHVFFLFAYFANILKDRIESLTGQTVSYTDMLQVKATHQIGTGTRRSTPTIDPFDETDPNVVNMWATEFRKLDAAHFCNLGIKTPFRNQVANLAISQNDALLPKWLKNLESTAKDTRQLPQRINIGPDRIVDILHGDLIFQYLSDGTPIISPDHFVNYSNQGLTRLQAYRGRLANENKHGLAACVDCYISVIGSLPEINDKYEDLKDGLRFECEAYNLDTARYIL</sequence>
<proteinExistence type="predicted"/>
<protein>
    <submittedName>
        <fullName evidence="1">Uncharacterized protein</fullName>
    </submittedName>
</protein>
<keyword evidence="2" id="KW-1185">Reference proteome</keyword>